<reference evidence="2 3" key="1">
    <citation type="submission" date="2016-08" db="EMBL/GenBank/DDBJ databases">
        <title>Draft genome of Fabibacter sp. strain SK-8.</title>
        <authorList>
            <person name="Wong S.-K."/>
            <person name="Hamasaki K."/>
            <person name="Yoshizawa S."/>
        </authorList>
    </citation>
    <scope>NUCLEOTIDE SEQUENCE [LARGE SCALE GENOMIC DNA]</scope>
    <source>
        <strain evidence="2 3">SK-8</strain>
    </source>
</reference>
<feature type="transmembrane region" description="Helical" evidence="1">
    <location>
        <begin position="42"/>
        <end position="64"/>
    </location>
</feature>
<organism evidence="2 3">
    <name type="scientific">Roseivirga misakiensis</name>
    <dbReference type="NCBI Taxonomy" id="1563681"/>
    <lineage>
        <taxon>Bacteria</taxon>
        <taxon>Pseudomonadati</taxon>
        <taxon>Bacteroidota</taxon>
        <taxon>Cytophagia</taxon>
        <taxon>Cytophagales</taxon>
        <taxon>Roseivirgaceae</taxon>
        <taxon>Roseivirga</taxon>
    </lineage>
</organism>
<keyword evidence="1" id="KW-1133">Transmembrane helix</keyword>
<comment type="caution">
    <text evidence="2">The sequence shown here is derived from an EMBL/GenBank/DDBJ whole genome shotgun (WGS) entry which is preliminary data.</text>
</comment>
<sequence>MIAQKSNNSKYISLTIGIVVALLSIWQVTGRRIEMRSRLKTIASRAVLVPVLYGSSMTALSIQINQYLNQ</sequence>
<dbReference type="EMBL" id="MDGQ01000003">
    <property type="protein sequence ID" value="OEK06621.1"/>
    <property type="molecule type" value="Genomic_DNA"/>
</dbReference>
<keyword evidence="1" id="KW-0812">Transmembrane</keyword>
<protein>
    <submittedName>
        <fullName evidence="2">Uncharacterized protein</fullName>
    </submittedName>
</protein>
<evidence type="ECO:0000313" key="2">
    <source>
        <dbReference type="EMBL" id="OEK06621.1"/>
    </source>
</evidence>
<keyword evidence="3" id="KW-1185">Reference proteome</keyword>
<name>A0A1E5T5H2_9BACT</name>
<evidence type="ECO:0000256" key="1">
    <source>
        <dbReference type="SAM" id="Phobius"/>
    </source>
</evidence>
<dbReference type="AlphaFoldDB" id="A0A1E5T5H2"/>
<evidence type="ECO:0000313" key="3">
    <source>
        <dbReference type="Proteomes" id="UP000095552"/>
    </source>
</evidence>
<dbReference type="Proteomes" id="UP000095552">
    <property type="component" value="Unassembled WGS sequence"/>
</dbReference>
<gene>
    <name evidence="2" type="ORF">BFP71_02845</name>
</gene>
<accession>A0A1E5T5H2</accession>
<dbReference type="STRING" id="1563681.BFP71_02845"/>
<keyword evidence="1" id="KW-0472">Membrane</keyword>
<proteinExistence type="predicted"/>
<feature type="transmembrane region" description="Helical" evidence="1">
    <location>
        <begin position="12"/>
        <end position="30"/>
    </location>
</feature>